<dbReference type="EMBL" id="NBTZ01000093">
    <property type="protein sequence ID" value="OTP72181.1"/>
    <property type="molecule type" value="Genomic_DNA"/>
</dbReference>
<accession>A0A242MLV3</accession>
<evidence type="ECO:0000313" key="2">
    <source>
        <dbReference type="Proteomes" id="UP000195221"/>
    </source>
</evidence>
<gene>
    <name evidence="1" type="ORF">PAMC26577_21715</name>
</gene>
<reference evidence="1 2" key="1">
    <citation type="submission" date="2017-03" db="EMBL/GenBank/DDBJ databases">
        <title>Genome analysis of strain PAMC 26577.</title>
        <authorList>
            <person name="Oh H.-M."/>
            <person name="Yang J.-A."/>
        </authorList>
    </citation>
    <scope>NUCLEOTIDE SEQUENCE [LARGE SCALE GENOMIC DNA]</scope>
    <source>
        <strain evidence="1 2">PAMC 26577</strain>
    </source>
</reference>
<sequence>MLRQRIGQRNESFTSWIHVLYQYGIFWFANEAIQRLNRS</sequence>
<proteinExistence type="predicted"/>
<name>A0A242MLV3_CABSO</name>
<comment type="caution">
    <text evidence="1">The sequence shown here is derived from an EMBL/GenBank/DDBJ whole genome shotgun (WGS) entry which is preliminary data.</text>
</comment>
<organism evidence="1 2">
    <name type="scientific">Caballeronia sordidicola</name>
    <name type="common">Burkholderia sordidicola</name>
    <dbReference type="NCBI Taxonomy" id="196367"/>
    <lineage>
        <taxon>Bacteria</taxon>
        <taxon>Pseudomonadati</taxon>
        <taxon>Pseudomonadota</taxon>
        <taxon>Betaproteobacteria</taxon>
        <taxon>Burkholderiales</taxon>
        <taxon>Burkholderiaceae</taxon>
        <taxon>Caballeronia</taxon>
    </lineage>
</organism>
<dbReference type="Proteomes" id="UP000195221">
    <property type="component" value="Unassembled WGS sequence"/>
</dbReference>
<protein>
    <submittedName>
        <fullName evidence="1">Uncharacterized protein</fullName>
    </submittedName>
</protein>
<dbReference type="AlphaFoldDB" id="A0A242MLV3"/>
<evidence type="ECO:0000313" key="1">
    <source>
        <dbReference type="EMBL" id="OTP72181.1"/>
    </source>
</evidence>